<feature type="transmembrane region" description="Helical" evidence="2">
    <location>
        <begin position="12"/>
        <end position="37"/>
    </location>
</feature>
<feature type="compositionally biased region" description="Basic and acidic residues" evidence="1">
    <location>
        <begin position="199"/>
        <end position="218"/>
    </location>
</feature>
<keyword evidence="2" id="KW-1133">Transmembrane helix</keyword>
<evidence type="ECO:0000256" key="2">
    <source>
        <dbReference type="SAM" id="Phobius"/>
    </source>
</evidence>
<comment type="caution">
    <text evidence="3">The sequence shown here is derived from an EMBL/GenBank/DDBJ whole genome shotgun (WGS) entry which is preliminary data.</text>
</comment>
<sequence length="233" mass="25410">MPSLLTILNPPLLLLISIPLALFATLTTTLAFTTLFIRVSIVYFELGIALLHSWVCVSKPHSKPPNQKPFKSSRSRSHTPTATSSPPNTSHKRRPSSVVSTSSLSTLLPNNTNRDFEGVGGWRITSSSSEEEALWMGMNARLELPAERRHTRSLTGGSQRLSWPPETMRMSPVASRARTPNAGGNGSGNGEGSEGYFEMSRRRGSEESEESGSRETLKAEGLAESEDRGGNLW</sequence>
<dbReference type="EMBL" id="MU006100">
    <property type="protein sequence ID" value="KAF2837300.1"/>
    <property type="molecule type" value="Genomic_DNA"/>
</dbReference>
<proteinExistence type="predicted"/>
<evidence type="ECO:0000313" key="4">
    <source>
        <dbReference type="Proteomes" id="UP000799429"/>
    </source>
</evidence>
<keyword evidence="2" id="KW-0812">Transmembrane</keyword>
<dbReference type="AlphaFoldDB" id="A0A9P4VPH4"/>
<keyword evidence="2" id="KW-0472">Membrane</keyword>
<keyword evidence="4" id="KW-1185">Reference proteome</keyword>
<dbReference type="Proteomes" id="UP000799429">
    <property type="component" value="Unassembled WGS sequence"/>
</dbReference>
<feature type="compositionally biased region" description="Low complexity" evidence="1">
    <location>
        <begin position="78"/>
        <end position="89"/>
    </location>
</feature>
<feature type="compositionally biased region" description="Gly residues" evidence="1">
    <location>
        <begin position="183"/>
        <end position="193"/>
    </location>
</feature>
<evidence type="ECO:0000313" key="3">
    <source>
        <dbReference type="EMBL" id="KAF2837300.1"/>
    </source>
</evidence>
<feature type="region of interest" description="Disordered" evidence="1">
    <location>
        <begin position="146"/>
        <end position="233"/>
    </location>
</feature>
<name>A0A9P4VPH4_9PEZI</name>
<gene>
    <name evidence="3" type="ORF">M501DRAFT_1018208</name>
</gene>
<organism evidence="3 4">
    <name type="scientific">Patellaria atrata CBS 101060</name>
    <dbReference type="NCBI Taxonomy" id="1346257"/>
    <lineage>
        <taxon>Eukaryota</taxon>
        <taxon>Fungi</taxon>
        <taxon>Dikarya</taxon>
        <taxon>Ascomycota</taxon>
        <taxon>Pezizomycotina</taxon>
        <taxon>Dothideomycetes</taxon>
        <taxon>Dothideomycetes incertae sedis</taxon>
        <taxon>Patellariales</taxon>
        <taxon>Patellariaceae</taxon>
        <taxon>Patellaria</taxon>
    </lineage>
</organism>
<feature type="compositionally biased region" description="Low complexity" evidence="1">
    <location>
        <begin position="96"/>
        <end position="113"/>
    </location>
</feature>
<accession>A0A9P4VPH4</accession>
<reference evidence="3" key="1">
    <citation type="journal article" date="2020" name="Stud. Mycol.">
        <title>101 Dothideomycetes genomes: a test case for predicting lifestyles and emergence of pathogens.</title>
        <authorList>
            <person name="Haridas S."/>
            <person name="Albert R."/>
            <person name="Binder M."/>
            <person name="Bloem J."/>
            <person name="Labutti K."/>
            <person name="Salamov A."/>
            <person name="Andreopoulos B."/>
            <person name="Baker S."/>
            <person name="Barry K."/>
            <person name="Bills G."/>
            <person name="Bluhm B."/>
            <person name="Cannon C."/>
            <person name="Castanera R."/>
            <person name="Culley D."/>
            <person name="Daum C."/>
            <person name="Ezra D."/>
            <person name="Gonzalez J."/>
            <person name="Henrissat B."/>
            <person name="Kuo A."/>
            <person name="Liang C."/>
            <person name="Lipzen A."/>
            <person name="Lutzoni F."/>
            <person name="Magnuson J."/>
            <person name="Mondo S."/>
            <person name="Nolan M."/>
            <person name="Ohm R."/>
            <person name="Pangilinan J."/>
            <person name="Park H.-J."/>
            <person name="Ramirez L."/>
            <person name="Alfaro M."/>
            <person name="Sun H."/>
            <person name="Tritt A."/>
            <person name="Yoshinaga Y."/>
            <person name="Zwiers L.-H."/>
            <person name="Turgeon B."/>
            <person name="Goodwin S."/>
            <person name="Spatafora J."/>
            <person name="Crous P."/>
            <person name="Grigoriev I."/>
        </authorList>
    </citation>
    <scope>NUCLEOTIDE SEQUENCE</scope>
    <source>
        <strain evidence="3">CBS 101060</strain>
    </source>
</reference>
<evidence type="ECO:0000256" key="1">
    <source>
        <dbReference type="SAM" id="MobiDB-lite"/>
    </source>
</evidence>
<protein>
    <submittedName>
        <fullName evidence="3">Uncharacterized protein</fullName>
    </submittedName>
</protein>
<feature type="region of interest" description="Disordered" evidence="1">
    <location>
        <begin position="61"/>
        <end position="122"/>
    </location>
</feature>
<dbReference type="OrthoDB" id="4492972at2759"/>